<protein>
    <submittedName>
        <fullName evidence="1">Uncharacterized protein</fullName>
    </submittedName>
</protein>
<organism evidence="1 2">
    <name type="scientific">Blautia faecicola</name>
    <dbReference type="NCBI Taxonomy" id="2509240"/>
    <lineage>
        <taxon>Bacteria</taxon>
        <taxon>Bacillati</taxon>
        <taxon>Bacillota</taxon>
        <taxon>Clostridia</taxon>
        <taxon>Lachnospirales</taxon>
        <taxon>Lachnospiraceae</taxon>
        <taxon>Blautia</taxon>
    </lineage>
</organism>
<name>A0A4Q1RDG5_9FIRM</name>
<dbReference type="RefSeq" id="WP_129259731.1">
    <property type="nucleotide sequence ID" value="NZ_SDKC01000002.1"/>
</dbReference>
<dbReference type="AlphaFoldDB" id="A0A4Q1RDG5"/>
<reference evidence="1 2" key="1">
    <citation type="submission" date="2019-01" db="EMBL/GenBank/DDBJ databases">
        <title>Blautia sp. nov. KGMB01111 isolated human feces.</title>
        <authorList>
            <person name="Park J.-E."/>
            <person name="Kim J.-S."/>
            <person name="Park S.-H."/>
        </authorList>
    </citation>
    <scope>NUCLEOTIDE SEQUENCE [LARGE SCALE GENOMIC DNA]</scope>
    <source>
        <strain evidence="1 2">KGMB01111</strain>
    </source>
</reference>
<keyword evidence="2" id="KW-1185">Reference proteome</keyword>
<dbReference type="Proteomes" id="UP000290106">
    <property type="component" value="Unassembled WGS sequence"/>
</dbReference>
<evidence type="ECO:0000313" key="2">
    <source>
        <dbReference type="Proteomes" id="UP000290106"/>
    </source>
</evidence>
<gene>
    <name evidence="1" type="ORF">ETP43_16700</name>
</gene>
<evidence type="ECO:0000313" key="1">
    <source>
        <dbReference type="EMBL" id="RXS72616.1"/>
    </source>
</evidence>
<accession>A0A4Q1RDG5</accession>
<dbReference type="EMBL" id="SDKC01000002">
    <property type="protein sequence ID" value="RXS72616.1"/>
    <property type="molecule type" value="Genomic_DNA"/>
</dbReference>
<proteinExistence type="predicted"/>
<sequence>MYRVKTQKTGFEYENTFEEFDVAELKDIVENVFDERLIVKYSNPVVLNERCAVTCTIRDQLTDRELTYPAEVICTDPKVHYIQETYEKAFWGAAMSFLKVSVERYDEKPSLKNRRKETLPGETGIAISDDMVLLFGNMRGRTFKDVKDTPQFAHFLEQLCETRNLSFSDEARNEQLNLLLKYAAERMSHEQT</sequence>
<comment type="caution">
    <text evidence="1">The sequence shown here is derived from an EMBL/GenBank/DDBJ whole genome shotgun (WGS) entry which is preliminary data.</text>
</comment>